<dbReference type="CDD" id="cd00712">
    <property type="entry name" value="AsnB"/>
    <property type="match status" value="1"/>
</dbReference>
<keyword evidence="13" id="KW-0436">Ligase</keyword>
<comment type="pathway">
    <text evidence="1">Amino-acid biosynthesis; L-asparagine biosynthesis; L-asparagine from L-aspartate (L-Gln route): step 1/1.</text>
</comment>
<evidence type="ECO:0000256" key="9">
    <source>
        <dbReference type="PIRSR" id="PIRSR001589-1"/>
    </source>
</evidence>
<keyword evidence="7 9" id="KW-0315">Glutamine amidotransferase</keyword>
<dbReference type="PROSITE" id="PS51278">
    <property type="entry name" value="GATASE_TYPE_2"/>
    <property type="match status" value="1"/>
</dbReference>
<comment type="similarity">
    <text evidence="2">Belongs to the asparagine synthetase family.</text>
</comment>
<keyword evidence="6 9" id="KW-0061">Asparagine biosynthesis</keyword>
<evidence type="ECO:0000256" key="4">
    <source>
        <dbReference type="ARBA" id="ARBA00022741"/>
    </source>
</evidence>
<feature type="active site" description="For GATase activity" evidence="9">
    <location>
        <position position="2"/>
    </location>
</feature>
<reference evidence="13" key="1">
    <citation type="submission" date="2021-02" db="EMBL/GenBank/DDBJ databases">
        <title>Genome-Resolved Metagenomics of a Microbial Community Performing Photosynthetic Biological Nutrient Removal.</title>
        <authorList>
            <person name="Mcdaniel E.A."/>
        </authorList>
    </citation>
    <scope>NUCLEOTIDE SEQUENCE</scope>
    <source>
        <strain evidence="13">UWPOB_OBS1</strain>
    </source>
</reference>
<keyword evidence="9" id="KW-0028">Amino-acid biosynthesis</keyword>
<dbReference type="EC" id="6.3.5.4" evidence="3"/>
<name>A0A8J7TKE2_9BACT</name>
<evidence type="ECO:0000256" key="1">
    <source>
        <dbReference type="ARBA" id="ARBA00005187"/>
    </source>
</evidence>
<organism evidence="13 14">
    <name type="scientific">Candidatus Obscuribacter phosphatis</name>
    <dbReference type="NCBI Taxonomy" id="1906157"/>
    <lineage>
        <taxon>Bacteria</taxon>
        <taxon>Bacillati</taxon>
        <taxon>Candidatus Melainabacteria</taxon>
        <taxon>Candidatus Obscuribacterales</taxon>
        <taxon>Candidatus Obscuribacteraceae</taxon>
        <taxon>Candidatus Obscuribacter</taxon>
    </lineage>
</organism>
<dbReference type="SUPFAM" id="SSF52402">
    <property type="entry name" value="Adenine nucleotide alpha hydrolases-like"/>
    <property type="match status" value="1"/>
</dbReference>
<dbReference type="InterPro" id="IPR006426">
    <property type="entry name" value="Asn_synth_AEB"/>
</dbReference>
<keyword evidence="5 10" id="KW-0067">ATP-binding</keyword>
<dbReference type="Pfam" id="PF13537">
    <property type="entry name" value="GATase_7"/>
    <property type="match status" value="1"/>
</dbReference>
<dbReference type="Gene3D" id="3.40.50.620">
    <property type="entry name" value="HUPs"/>
    <property type="match status" value="1"/>
</dbReference>
<evidence type="ECO:0000256" key="6">
    <source>
        <dbReference type="ARBA" id="ARBA00022888"/>
    </source>
</evidence>
<feature type="binding site" evidence="10">
    <location>
        <position position="101"/>
    </location>
    <ligand>
        <name>L-glutamine</name>
        <dbReference type="ChEBI" id="CHEBI:58359"/>
    </ligand>
</feature>
<evidence type="ECO:0000256" key="3">
    <source>
        <dbReference type="ARBA" id="ARBA00012737"/>
    </source>
</evidence>
<dbReference type="PANTHER" id="PTHR43284">
    <property type="entry name" value="ASPARAGINE SYNTHETASE (GLUTAMINE-HYDROLYZING)"/>
    <property type="match status" value="1"/>
</dbReference>
<dbReference type="SUPFAM" id="SSF56235">
    <property type="entry name" value="N-terminal nucleophile aminohydrolases (Ntn hydrolases)"/>
    <property type="match status" value="1"/>
</dbReference>
<dbReference type="GO" id="GO:0005524">
    <property type="term" value="F:ATP binding"/>
    <property type="evidence" value="ECO:0007669"/>
    <property type="project" value="UniProtKB-KW"/>
</dbReference>
<comment type="catalytic activity">
    <reaction evidence="8">
        <text>L-aspartate + L-glutamine + ATP + H2O = L-asparagine + L-glutamate + AMP + diphosphate + H(+)</text>
        <dbReference type="Rhea" id="RHEA:12228"/>
        <dbReference type="ChEBI" id="CHEBI:15377"/>
        <dbReference type="ChEBI" id="CHEBI:15378"/>
        <dbReference type="ChEBI" id="CHEBI:29985"/>
        <dbReference type="ChEBI" id="CHEBI:29991"/>
        <dbReference type="ChEBI" id="CHEBI:30616"/>
        <dbReference type="ChEBI" id="CHEBI:33019"/>
        <dbReference type="ChEBI" id="CHEBI:58048"/>
        <dbReference type="ChEBI" id="CHEBI:58359"/>
        <dbReference type="ChEBI" id="CHEBI:456215"/>
        <dbReference type="EC" id="6.3.5.4"/>
    </reaction>
</comment>
<feature type="domain" description="Glutamine amidotransferase type-2" evidence="12">
    <location>
        <begin position="2"/>
        <end position="214"/>
    </location>
</feature>
<dbReference type="PIRSF" id="PIRSF001589">
    <property type="entry name" value="Asn_synthetase_glu-h"/>
    <property type="match status" value="1"/>
</dbReference>
<proteinExistence type="inferred from homology"/>
<evidence type="ECO:0000256" key="7">
    <source>
        <dbReference type="ARBA" id="ARBA00022962"/>
    </source>
</evidence>
<evidence type="ECO:0000259" key="12">
    <source>
        <dbReference type="PROSITE" id="PS51278"/>
    </source>
</evidence>
<dbReference type="InterPro" id="IPR051786">
    <property type="entry name" value="ASN_synthetase/amidase"/>
</dbReference>
<protein>
    <recommendedName>
        <fullName evidence="3">asparagine synthase (glutamine-hydrolyzing)</fullName>
        <ecNumber evidence="3">6.3.5.4</ecNumber>
    </recommendedName>
</protein>
<dbReference type="InterPro" id="IPR029055">
    <property type="entry name" value="Ntn_hydrolases_N"/>
</dbReference>
<evidence type="ECO:0000256" key="5">
    <source>
        <dbReference type="ARBA" id="ARBA00022840"/>
    </source>
</evidence>
<dbReference type="Proteomes" id="UP000664277">
    <property type="component" value="Unassembled WGS sequence"/>
</dbReference>
<evidence type="ECO:0000256" key="8">
    <source>
        <dbReference type="ARBA" id="ARBA00048741"/>
    </source>
</evidence>
<dbReference type="InterPro" id="IPR014729">
    <property type="entry name" value="Rossmann-like_a/b/a_fold"/>
</dbReference>
<dbReference type="GO" id="GO:0005829">
    <property type="term" value="C:cytosol"/>
    <property type="evidence" value="ECO:0007669"/>
    <property type="project" value="TreeGrafter"/>
</dbReference>
<dbReference type="GO" id="GO:0006529">
    <property type="term" value="P:asparagine biosynthetic process"/>
    <property type="evidence" value="ECO:0007669"/>
    <property type="project" value="UniProtKB-KW"/>
</dbReference>
<dbReference type="AlphaFoldDB" id="A0A8J7TKE2"/>
<dbReference type="PANTHER" id="PTHR43284:SF1">
    <property type="entry name" value="ASPARAGINE SYNTHETASE"/>
    <property type="match status" value="1"/>
</dbReference>
<dbReference type="InterPro" id="IPR001962">
    <property type="entry name" value="Asn_synthase"/>
</dbReference>
<evidence type="ECO:0000313" key="14">
    <source>
        <dbReference type="Proteomes" id="UP000664277"/>
    </source>
</evidence>
<evidence type="ECO:0000313" key="13">
    <source>
        <dbReference type="EMBL" id="MBN8659785.1"/>
    </source>
</evidence>
<evidence type="ECO:0000256" key="10">
    <source>
        <dbReference type="PIRSR" id="PIRSR001589-2"/>
    </source>
</evidence>
<keyword evidence="4 10" id="KW-0547">Nucleotide-binding</keyword>
<feature type="site" description="Important for beta-aspartyl-AMP intermediate formation" evidence="11">
    <location>
        <position position="363"/>
    </location>
</feature>
<feature type="binding site" evidence="10">
    <location>
        <position position="288"/>
    </location>
    <ligand>
        <name>ATP</name>
        <dbReference type="ChEBI" id="CHEBI:30616"/>
    </ligand>
</feature>
<dbReference type="InterPro" id="IPR033738">
    <property type="entry name" value="AsnB_N"/>
</dbReference>
<sequence length="638" mass="72540">MCGIVGYLNLNKHHIEEKDNHLGRMCKSIYHRGPDEEGYTVLGPCAIGMTRLSIIDVAGGQQPIANEDESIWIVFNGEIYNFQELQKLVLERGHKLKTKSDTEAIVHLYEEFGIDCLKYLEGMFAFAIWDKNKERLFIARDRMGEKPLHWGVFNNKLIFGSELKTILAHPDARKELDDEAMQKYLTLEYVPAPHSMFKGIHKLPPAHFMLVQNGEIHTERYWLPSTETVDIGEEEAGKKLVELLSKSIELRLISEVPLGVFLSGGIDSSAIAALAAKNSDSAIKTFSIGFEDKSFDESSHALAVAKHIGSQHEVVTFSPSLGFETLDELWGILDEPIADASIVPTYFLSKMTKRRVTVALAGEGGDELFGGYPTYQAHKMAPMWSILPQAVRHGVLEPALSKLPVNMNNLSFDYKVKRFIGSAAEPPVRRHLRWMGSIPMSRQEALVKESHRALSSAVMEEALFADLPLVNKNGLSGRNSKDILEVVNNIMRLDMTTYLPDDLLVKSDRASMAASLEVRLPFLAYPLVEFALSLPPSLKVRGMTTKYLLKKAVAPYLPPYILKRPKKGFGIPVAKWLRQEFRPLVDELFSREFVENQGIFHFQYINNMLEEHMSMRVDRRKELWTLLMFQWWWRKFFL</sequence>
<dbReference type="CDD" id="cd01991">
    <property type="entry name" value="Asn_synthase_B_C"/>
    <property type="match status" value="1"/>
</dbReference>
<evidence type="ECO:0000256" key="11">
    <source>
        <dbReference type="PIRSR" id="PIRSR001589-3"/>
    </source>
</evidence>
<dbReference type="Gene3D" id="3.60.20.10">
    <property type="entry name" value="Glutamine Phosphoribosylpyrophosphate, subunit 1, domain 1"/>
    <property type="match status" value="1"/>
</dbReference>
<comment type="caution">
    <text evidence="13">The sequence shown here is derived from an EMBL/GenBank/DDBJ whole genome shotgun (WGS) entry which is preliminary data.</text>
</comment>
<gene>
    <name evidence="13" type="primary">asnB</name>
    <name evidence="13" type="ORF">J0M35_05445</name>
</gene>
<dbReference type="GO" id="GO:0004066">
    <property type="term" value="F:asparagine synthase (glutamine-hydrolyzing) activity"/>
    <property type="evidence" value="ECO:0007669"/>
    <property type="project" value="UniProtKB-EC"/>
</dbReference>
<dbReference type="Pfam" id="PF00733">
    <property type="entry name" value="Asn_synthase"/>
    <property type="match status" value="1"/>
</dbReference>
<dbReference type="InterPro" id="IPR017932">
    <property type="entry name" value="GATase_2_dom"/>
</dbReference>
<dbReference type="EMBL" id="JAFLCK010000005">
    <property type="protein sequence ID" value="MBN8659785.1"/>
    <property type="molecule type" value="Genomic_DNA"/>
</dbReference>
<accession>A0A8J7TKE2</accession>
<dbReference type="NCBIfam" id="TIGR01536">
    <property type="entry name" value="asn_synth_AEB"/>
    <property type="match status" value="1"/>
</dbReference>
<evidence type="ECO:0000256" key="2">
    <source>
        <dbReference type="ARBA" id="ARBA00005752"/>
    </source>
</evidence>